<comment type="function">
    <text evidence="5 6">Cell division protein that is involved in the assembly of the Z ring. May serve as a membrane anchor for the Z ring.</text>
</comment>
<dbReference type="PANTHER" id="PTHR32432:SF4">
    <property type="entry name" value="CELL DIVISION PROTEIN FTSA"/>
    <property type="match status" value="1"/>
</dbReference>
<dbReference type="RefSeq" id="WP_080064045.1">
    <property type="nucleotide sequence ID" value="NZ_MZGX01000008.1"/>
</dbReference>
<dbReference type="Proteomes" id="UP000191554">
    <property type="component" value="Unassembled WGS sequence"/>
</dbReference>
<reference evidence="8 9" key="1">
    <citation type="submission" date="2017-03" db="EMBL/GenBank/DDBJ databases">
        <title>Genome sequence of Clostridium hungatei DSM 14427.</title>
        <authorList>
            <person name="Poehlein A."/>
            <person name="Daniel R."/>
        </authorList>
    </citation>
    <scope>NUCLEOTIDE SEQUENCE [LARGE SCALE GENOMIC DNA]</scope>
    <source>
        <strain evidence="8 9">DSM 14427</strain>
    </source>
</reference>
<dbReference type="NCBIfam" id="TIGR01174">
    <property type="entry name" value="ftsA"/>
    <property type="match status" value="1"/>
</dbReference>
<dbReference type="InterPro" id="IPR020823">
    <property type="entry name" value="Cell_div_FtsA"/>
</dbReference>
<dbReference type="GO" id="GO:0032153">
    <property type="term" value="C:cell division site"/>
    <property type="evidence" value="ECO:0007669"/>
    <property type="project" value="UniProtKB-UniRule"/>
</dbReference>
<evidence type="ECO:0000256" key="4">
    <source>
        <dbReference type="ARBA" id="ARBA00023306"/>
    </source>
</evidence>
<dbReference type="HAMAP" id="MF_02033">
    <property type="entry name" value="FtsA"/>
    <property type="match status" value="1"/>
</dbReference>
<keyword evidence="9" id="KW-1185">Reference proteome</keyword>
<keyword evidence="1 5" id="KW-1003">Cell membrane</keyword>
<evidence type="ECO:0000259" key="7">
    <source>
        <dbReference type="SMART" id="SM00842"/>
    </source>
</evidence>
<comment type="similarity">
    <text evidence="5 6">Belongs to the FtsA/MreB family.</text>
</comment>
<proteinExistence type="inferred from homology"/>
<dbReference type="Gene3D" id="3.30.420.40">
    <property type="match status" value="2"/>
</dbReference>
<dbReference type="Gene3D" id="3.30.1490.110">
    <property type="match status" value="1"/>
</dbReference>
<keyword evidence="3 5" id="KW-0472">Membrane</keyword>
<accession>A0A1V4SMZ4</accession>
<dbReference type="PIRSF" id="PIRSF003101">
    <property type="entry name" value="FtsA"/>
    <property type="match status" value="1"/>
</dbReference>
<evidence type="ECO:0000256" key="1">
    <source>
        <dbReference type="ARBA" id="ARBA00022475"/>
    </source>
</evidence>
<dbReference type="InterPro" id="IPR043129">
    <property type="entry name" value="ATPase_NBD"/>
</dbReference>
<dbReference type="GO" id="GO:0009898">
    <property type="term" value="C:cytoplasmic side of plasma membrane"/>
    <property type="evidence" value="ECO:0007669"/>
    <property type="project" value="UniProtKB-UniRule"/>
</dbReference>
<organism evidence="8 9">
    <name type="scientific">Ruminiclostridium hungatei</name>
    <name type="common">Clostridium hungatei</name>
    <dbReference type="NCBI Taxonomy" id="48256"/>
    <lineage>
        <taxon>Bacteria</taxon>
        <taxon>Bacillati</taxon>
        <taxon>Bacillota</taxon>
        <taxon>Clostridia</taxon>
        <taxon>Eubacteriales</taxon>
        <taxon>Oscillospiraceae</taxon>
        <taxon>Ruminiclostridium</taxon>
    </lineage>
</organism>
<evidence type="ECO:0000313" key="8">
    <source>
        <dbReference type="EMBL" id="OPX44607.1"/>
    </source>
</evidence>
<evidence type="ECO:0000256" key="6">
    <source>
        <dbReference type="PIRNR" id="PIRNR003101"/>
    </source>
</evidence>
<dbReference type="AlphaFoldDB" id="A0A1V4SMZ4"/>
<evidence type="ECO:0000256" key="3">
    <source>
        <dbReference type="ARBA" id="ARBA00023136"/>
    </source>
</evidence>
<feature type="domain" description="SHS2" evidence="7">
    <location>
        <begin position="5"/>
        <end position="193"/>
    </location>
</feature>
<evidence type="ECO:0000313" key="9">
    <source>
        <dbReference type="Proteomes" id="UP000191554"/>
    </source>
</evidence>
<dbReference type="Pfam" id="PF02491">
    <property type="entry name" value="SHS2_FTSA"/>
    <property type="match status" value="1"/>
</dbReference>
<keyword evidence="2 5" id="KW-0132">Cell division</keyword>
<evidence type="ECO:0000256" key="2">
    <source>
        <dbReference type="ARBA" id="ARBA00022618"/>
    </source>
</evidence>
<dbReference type="CDD" id="cd24048">
    <property type="entry name" value="ASKHA_NBD_FtsA"/>
    <property type="match status" value="1"/>
</dbReference>
<name>A0A1V4SMZ4_RUMHU</name>
<evidence type="ECO:0000256" key="5">
    <source>
        <dbReference type="HAMAP-Rule" id="MF_02033"/>
    </source>
</evidence>
<dbReference type="SUPFAM" id="SSF53067">
    <property type="entry name" value="Actin-like ATPase domain"/>
    <property type="match status" value="2"/>
</dbReference>
<protein>
    <recommendedName>
        <fullName evidence="5 6">Cell division protein FtsA</fullName>
    </recommendedName>
</protein>
<dbReference type="SMART" id="SM00842">
    <property type="entry name" value="FtsA"/>
    <property type="match status" value="1"/>
</dbReference>
<dbReference type="STRING" id="48256.CLHUN_16010"/>
<comment type="subcellular location">
    <subcellularLocation>
        <location evidence="5">Cell membrane</location>
        <topology evidence="5">Peripheral membrane protein</topology>
        <orientation evidence="5">Cytoplasmic side</orientation>
    </subcellularLocation>
    <text evidence="5">Localizes to the Z ring in an FtsZ-dependent manner. Targeted to the membrane through a conserved C-terminal amphipathic helix.</text>
</comment>
<comment type="subunit">
    <text evidence="5">Self-interacts. Interacts with FtsZ.</text>
</comment>
<keyword evidence="4 5" id="KW-0131">Cell cycle</keyword>
<dbReference type="GO" id="GO:0043093">
    <property type="term" value="P:FtsZ-dependent cytokinesis"/>
    <property type="evidence" value="ECO:0007669"/>
    <property type="project" value="UniProtKB-UniRule"/>
</dbReference>
<dbReference type="InterPro" id="IPR050696">
    <property type="entry name" value="FtsA/MreB"/>
</dbReference>
<dbReference type="EMBL" id="MZGX01000008">
    <property type="protein sequence ID" value="OPX44607.1"/>
    <property type="molecule type" value="Genomic_DNA"/>
</dbReference>
<comment type="caution">
    <text evidence="8">The sequence shown here is derived from an EMBL/GenBank/DDBJ whole genome shotgun (WGS) entry which is preliminary data.</text>
</comment>
<dbReference type="InterPro" id="IPR003494">
    <property type="entry name" value="SHS2_FtsA"/>
</dbReference>
<dbReference type="PANTHER" id="PTHR32432">
    <property type="entry name" value="CELL DIVISION PROTEIN FTSA-RELATED"/>
    <property type="match status" value="1"/>
</dbReference>
<sequence>MSDVIVGVDIGTTKVSTVIGKTNSTGEIEILGKGIESCSGIKKGIIVDIDATSSSIQSAVKKAEAQAEVKVVSAYVNISGLHVDIINHKTYTNIMNDNKEISRHDVEKLLYSAGTISISEDSEIIDVVPRQFIVDGYDGINDPVGMKGTKLEGDFDVVIGKIISVRNIVRSMEKAGIRVDGLIAEGFTAGECILLPDEKDMGVILIDVGGGTTEVSVYKEEKLVMNKCIPVGGDHITNDLSIALKMTYSESEKIKRQFQLALTALIKNDQEISVSDLSESFKKNIKVSDAIEVIEARVYEIFSLCREMVNANCPGSYGAGVVLSGNGIAPLDGAMQLAYDVFDIPVRVAVPKVKNINTLEYCTAAGMVKYIARLDKEGSTISIKSLPKTNRKTRDKTFLKKALSALKEFFY</sequence>
<dbReference type="OrthoDB" id="9768127at2"/>
<gene>
    <name evidence="8" type="primary">ftsA_1</name>
    <name evidence="5" type="synonym">ftsA</name>
    <name evidence="8" type="ORF">CLHUN_16010</name>
</gene>
<dbReference type="Pfam" id="PF14450">
    <property type="entry name" value="FtsA"/>
    <property type="match status" value="1"/>
</dbReference>